<protein>
    <submittedName>
        <fullName evidence="3">4-oxalocrotonate tautomerase</fullName>
    </submittedName>
</protein>
<dbReference type="AlphaFoldDB" id="A0A1G9ITV3"/>
<dbReference type="InterPro" id="IPR004370">
    <property type="entry name" value="4-OT-like_dom"/>
</dbReference>
<accession>A0A1G9ITV3</accession>
<gene>
    <name evidence="3" type="ORF">SAMN04488074_11041</name>
</gene>
<proteinExistence type="predicted"/>
<evidence type="ECO:0000256" key="1">
    <source>
        <dbReference type="ARBA" id="ARBA00023235"/>
    </source>
</evidence>
<name>A0A1G9ITV3_9PSEU</name>
<sequence length="74" mass="8276">MPHVNIKHFPASLDDERTSELVSAITEAVTRAFGCAGGVVSIALEPVEQQAWQDQVYEPEIVERNHLLRKTPSY</sequence>
<feature type="domain" description="4-oxalocrotonate tautomerase-like" evidence="2">
    <location>
        <begin position="2"/>
        <end position="52"/>
    </location>
</feature>
<dbReference type="Proteomes" id="UP000199682">
    <property type="component" value="Unassembled WGS sequence"/>
</dbReference>
<evidence type="ECO:0000313" key="3">
    <source>
        <dbReference type="EMBL" id="SDL28542.1"/>
    </source>
</evidence>
<dbReference type="Pfam" id="PF01361">
    <property type="entry name" value="Tautomerase"/>
    <property type="match status" value="1"/>
</dbReference>
<dbReference type="RefSeq" id="WP_090007890.1">
    <property type="nucleotide sequence ID" value="NZ_FNET01000010.1"/>
</dbReference>
<dbReference type="EMBL" id="FNET01000010">
    <property type="protein sequence ID" value="SDL28542.1"/>
    <property type="molecule type" value="Genomic_DNA"/>
</dbReference>
<organism evidence="3 4">
    <name type="scientific">Lentzea albidocapillata subsp. violacea</name>
    <dbReference type="NCBI Taxonomy" id="128104"/>
    <lineage>
        <taxon>Bacteria</taxon>
        <taxon>Bacillati</taxon>
        <taxon>Actinomycetota</taxon>
        <taxon>Actinomycetes</taxon>
        <taxon>Pseudonocardiales</taxon>
        <taxon>Pseudonocardiaceae</taxon>
        <taxon>Lentzea</taxon>
    </lineage>
</organism>
<dbReference type="SUPFAM" id="SSF55331">
    <property type="entry name" value="Tautomerase/MIF"/>
    <property type="match status" value="1"/>
</dbReference>
<evidence type="ECO:0000259" key="2">
    <source>
        <dbReference type="Pfam" id="PF01361"/>
    </source>
</evidence>
<dbReference type="GO" id="GO:0016853">
    <property type="term" value="F:isomerase activity"/>
    <property type="evidence" value="ECO:0007669"/>
    <property type="project" value="UniProtKB-KW"/>
</dbReference>
<keyword evidence="1" id="KW-0413">Isomerase</keyword>
<evidence type="ECO:0000313" key="4">
    <source>
        <dbReference type="Proteomes" id="UP000199682"/>
    </source>
</evidence>
<reference evidence="4" key="1">
    <citation type="submission" date="2016-10" db="EMBL/GenBank/DDBJ databases">
        <authorList>
            <person name="Varghese N."/>
            <person name="Submissions S."/>
        </authorList>
    </citation>
    <scope>NUCLEOTIDE SEQUENCE [LARGE SCALE GENOMIC DNA]</scope>
    <source>
        <strain evidence="4">DSM 44796</strain>
    </source>
</reference>
<dbReference type="Gene3D" id="3.30.429.10">
    <property type="entry name" value="Macrophage Migration Inhibitory Factor"/>
    <property type="match status" value="1"/>
</dbReference>
<dbReference type="InterPro" id="IPR014347">
    <property type="entry name" value="Tautomerase/MIF_sf"/>
</dbReference>